<sequence>MFSVRLYLLQILLTMMIMIINSFGQKQIYKFDTKEHVYPFMAVIIHKKNMSIGCAGVVVGNNGEILVTADCMDNVAKNKENYFVYIGHKRWNNDYKLIDSKYSFEIKEIIFHLNTKAKIHESFKDIAIIKTNFKEKKISIQFVSFLMNDLIDEKNFKNCQLIGWWNNDNELDIIKATLRQQFDICYETYKDFQQNTIYCVEFYIDCTRWYGYFYGSLICQSTIDPKQNNIVLSVVKFNGYKCEKQPTNLNLAWAIKIINFIDWIKQQFETSVYNEITKIKPNNHEQTTSLTTNKLPSKNKNKNGSEWDNENEIDPSETDRINQIPWVFCILMLIGISIIAFMECMHDEQQFNRKVYKYPYMAAFVEKNSMKADCAGIVIGNKEILISGICKDKMAKNPTNYLVYIGHESWNNVQEEMDQRFIFKIDKIIFHQNTKSIKDISYYDVGIVMINLKNKPIPIQRALLWNDDYKVKKIKNCHLLGYWNNQRVLVKIDVSIKEPDYKCLEQYSGIRQNDFYCLEYHVNCKNWNGIFIGVLMCTIEINFNEINVTLAMARFAVLPCDTKPDIVDIFKTERISIYQGWIKTNVETVLFFDPKSLTPTTRKMTTRTTTTMKKTRKKTPIINRIKTTSEKNFITSKIDQKSQKIRMMTTTKQEILHKKESIESKSKSVWNTKHIFDLIQLDRINWFPCVVFLILMIMAISIFALKNYVHMNDDDQQFDTKKYKYPYMVAFVEKNSMKADCAGIVIGNGEILISGICKEKMAKNPTNYLVYIGHESWNNVQEEMDQRFIFKIDKVIFHLNTKSIKHISYYDVGIVMTNLKNMPIPIQRALLWNDDYKVKKIKNCHLLGYWNNQRVLVKIDVSVKEKFDDCSAQLSRGNQNDFYCLEYHVDCKNWNGLFIGVLMCTIEINFNEINVTLAMARIAVLPCDTKPDIVDVFKTEKISIYQEWIKTNVETVLFFDPNEKKFFTTINDPNSGGKQIITTTKKTIANNDTGWNIHHTFDQLKIEHINWFPCITFFILMFMAISIFALKNYVHMNDDDPFDTKKYKYPYMVAFVQKNTMKADCAGVIIGNDGEILISGICNEKMVTNKEDYLVYIGHESWNNVQKEMDQRFIFKINEFIFHPNTKSVKDVAYYDVGIVKIKLKNTIIPITRALLLWNDEIEVKNFKQCQLIGYWNNQRILVKINVSVKEKFDDCSAQLSGGNQNDFYCLEYNVDCTNWYGIFIGVVMCTIEIDSNEINVTISAVRFSITHCNEKSTAVYLSTTEKISIYQEWIKTNVKTVLFFDPNEKNFFTTKNDPNSGGKQIITTTKKQLQIMILVGIFIIHLIN</sequence>
<protein>
    <recommendedName>
        <fullName evidence="4">Peptidase S1 domain-containing protein</fullName>
    </recommendedName>
</protein>
<gene>
    <name evidence="5" type="ORF">DERP_011802</name>
</gene>
<dbReference type="InterPro" id="IPR001254">
    <property type="entry name" value="Trypsin_dom"/>
</dbReference>
<dbReference type="InterPro" id="IPR043504">
    <property type="entry name" value="Peptidase_S1_PA_chymotrypsin"/>
</dbReference>
<feature type="compositionally biased region" description="Acidic residues" evidence="2">
    <location>
        <begin position="307"/>
        <end position="316"/>
    </location>
</feature>
<comment type="caution">
    <text evidence="5">The sequence shown here is derived from an EMBL/GenBank/DDBJ whole genome shotgun (WGS) entry which is preliminary data.</text>
</comment>
<feature type="transmembrane region" description="Helical" evidence="3">
    <location>
        <begin position="324"/>
        <end position="342"/>
    </location>
</feature>
<accession>A0ABQ8JR32</accession>
<reference evidence="5 6" key="1">
    <citation type="journal article" date="2018" name="J. Allergy Clin. Immunol.">
        <title>High-quality assembly of Dermatophagoides pteronyssinus genome and transcriptome reveals a wide range of novel allergens.</title>
        <authorList>
            <person name="Liu X.Y."/>
            <person name="Yang K.Y."/>
            <person name="Wang M.Q."/>
            <person name="Kwok J.S."/>
            <person name="Zeng X."/>
            <person name="Yang Z."/>
            <person name="Xiao X.J."/>
            <person name="Lau C.P."/>
            <person name="Li Y."/>
            <person name="Huang Z.M."/>
            <person name="Ba J.G."/>
            <person name="Yim A.K."/>
            <person name="Ouyang C.Y."/>
            <person name="Ngai S.M."/>
            <person name="Chan T.F."/>
            <person name="Leung E.L."/>
            <person name="Liu L."/>
            <person name="Liu Z.G."/>
            <person name="Tsui S.K."/>
        </authorList>
    </citation>
    <scope>NUCLEOTIDE SEQUENCE [LARGE SCALE GENOMIC DNA]</scope>
    <source>
        <strain evidence="5">Derp</strain>
    </source>
</reference>
<evidence type="ECO:0000313" key="5">
    <source>
        <dbReference type="EMBL" id="KAH9425074.1"/>
    </source>
</evidence>
<dbReference type="Proteomes" id="UP000887458">
    <property type="component" value="Unassembled WGS sequence"/>
</dbReference>
<dbReference type="EMBL" id="NJHN03000023">
    <property type="protein sequence ID" value="KAH9425074.1"/>
    <property type="molecule type" value="Genomic_DNA"/>
</dbReference>
<reference evidence="5 6" key="2">
    <citation type="journal article" date="2022" name="Mol. Biol. Evol.">
        <title>Comparative Genomics Reveals Insights into the Divergent Evolution of Astigmatic Mites and Household Pest Adaptations.</title>
        <authorList>
            <person name="Xiong Q."/>
            <person name="Wan A.T."/>
            <person name="Liu X."/>
            <person name="Fung C.S."/>
            <person name="Xiao X."/>
            <person name="Malainual N."/>
            <person name="Hou J."/>
            <person name="Wang L."/>
            <person name="Wang M."/>
            <person name="Yang K.Y."/>
            <person name="Cui Y."/>
            <person name="Leung E.L."/>
            <person name="Nong W."/>
            <person name="Shin S.K."/>
            <person name="Au S.W."/>
            <person name="Jeong K.Y."/>
            <person name="Chew F.T."/>
            <person name="Hui J.H."/>
            <person name="Leung T.F."/>
            <person name="Tungtrongchitr A."/>
            <person name="Zhong N."/>
            <person name="Liu Z."/>
            <person name="Tsui S.K."/>
        </authorList>
    </citation>
    <scope>NUCLEOTIDE SEQUENCE [LARGE SCALE GENOMIC DNA]</scope>
    <source>
        <strain evidence="5">Derp</strain>
    </source>
</reference>
<evidence type="ECO:0000259" key="4">
    <source>
        <dbReference type="PROSITE" id="PS50240"/>
    </source>
</evidence>
<feature type="domain" description="Peptidase S1" evidence="4">
    <location>
        <begin position="19"/>
        <end position="269"/>
    </location>
</feature>
<feature type="compositionally biased region" description="Polar residues" evidence="2">
    <location>
        <begin position="286"/>
        <end position="306"/>
    </location>
</feature>
<feature type="transmembrane region" description="Helical" evidence="3">
    <location>
        <begin position="6"/>
        <end position="24"/>
    </location>
</feature>
<keyword evidence="3" id="KW-1133">Transmembrane helix</keyword>
<proteinExistence type="predicted"/>
<dbReference type="SUPFAM" id="SSF50494">
    <property type="entry name" value="Trypsin-like serine proteases"/>
    <property type="match status" value="4"/>
</dbReference>
<feature type="transmembrane region" description="Helical" evidence="3">
    <location>
        <begin position="1009"/>
        <end position="1030"/>
    </location>
</feature>
<keyword evidence="3" id="KW-0812">Transmembrane</keyword>
<evidence type="ECO:0000313" key="6">
    <source>
        <dbReference type="Proteomes" id="UP000887458"/>
    </source>
</evidence>
<dbReference type="PANTHER" id="PTHR24271">
    <property type="entry name" value="KALLIKREIN-RELATED"/>
    <property type="match status" value="1"/>
</dbReference>
<dbReference type="Gene3D" id="2.40.10.10">
    <property type="entry name" value="Trypsin-like serine proteases"/>
    <property type="match status" value="5"/>
</dbReference>
<evidence type="ECO:0000256" key="1">
    <source>
        <dbReference type="ARBA" id="ARBA00023157"/>
    </source>
</evidence>
<dbReference type="PANTHER" id="PTHR24271:SF50">
    <property type="match status" value="1"/>
</dbReference>
<keyword evidence="1" id="KW-1015">Disulfide bond</keyword>
<keyword evidence="3" id="KW-0472">Membrane</keyword>
<dbReference type="PROSITE" id="PS50240">
    <property type="entry name" value="TRYPSIN_DOM"/>
    <property type="match status" value="2"/>
</dbReference>
<feature type="domain" description="Peptidase S1" evidence="4">
    <location>
        <begin position="333"/>
        <end position="587"/>
    </location>
</feature>
<organism evidence="5 6">
    <name type="scientific">Dermatophagoides pteronyssinus</name>
    <name type="common">European house dust mite</name>
    <dbReference type="NCBI Taxonomy" id="6956"/>
    <lineage>
        <taxon>Eukaryota</taxon>
        <taxon>Metazoa</taxon>
        <taxon>Ecdysozoa</taxon>
        <taxon>Arthropoda</taxon>
        <taxon>Chelicerata</taxon>
        <taxon>Arachnida</taxon>
        <taxon>Acari</taxon>
        <taxon>Acariformes</taxon>
        <taxon>Sarcoptiformes</taxon>
        <taxon>Astigmata</taxon>
        <taxon>Psoroptidia</taxon>
        <taxon>Analgoidea</taxon>
        <taxon>Pyroglyphidae</taxon>
        <taxon>Dermatophagoidinae</taxon>
        <taxon>Dermatophagoides</taxon>
    </lineage>
</organism>
<evidence type="ECO:0000256" key="2">
    <source>
        <dbReference type="SAM" id="MobiDB-lite"/>
    </source>
</evidence>
<evidence type="ECO:0000256" key="3">
    <source>
        <dbReference type="SAM" id="Phobius"/>
    </source>
</evidence>
<keyword evidence="6" id="KW-1185">Reference proteome</keyword>
<dbReference type="InterPro" id="IPR009003">
    <property type="entry name" value="Peptidase_S1_PA"/>
</dbReference>
<feature type="region of interest" description="Disordered" evidence="2">
    <location>
        <begin position="286"/>
        <end position="316"/>
    </location>
</feature>
<name>A0ABQ8JR32_DERPT</name>
<feature type="transmembrane region" description="Helical" evidence="3">
    <location>
        <begin position="684"/>
        <end position="705"/>
    </location>
</feature>